<evidence type="ECO:0000256" key="2">
    <source>
        <dbReference type="ARBA" id="ARBA00009477"/>
    </source>
</evidence>
<dbReference type="EMBL" id="VWPL01000033">
    <property type="protein sequence ID" value="KAA5597299.1"/>
    <property type="molecule type" value="Genomic_DNA"/>
</dbReference>
<keyword evidence="4 9" id="KW-1003">Cell membrane</keyword>
<evidence type="ECO:0000256" key="3">
    <source>
        <dbReference type="ARBA" id="ARBA00022448"/>
    </source>
</evidence>
<protein>
    <recommendedName>
        <fullName evidence="9">Membrane fusion protein (MFP) family protein</fullName>
    </recommendedName>
</protein>
<comment type="subcellular location">
    <subcellularLocation>
        <location evidence="1 9">Cell inner membrane</location>
        <topology evidence="1 9">Single-pass membrane protein</topology>
    </subcellularLocation>
</comment>
<dbReference type="InterPro" id="IPR058781">
    <property type="entry name" value="HH_AprE-like"/>
</dbReference>
<dbReference type="PANTHER" id="PTHR30386:SF26">
    <property type="entry name" value="TRANSPORT PROTEIN COMB"/>
    <property type="match status" value="1"/>
</dbReference>
<dbReference type="PROSITE" id="PS00543">
    <property type="entry name" value="HLYD_FAMILY"/>
    <property type="match status" value="1"/>
</dbReference>
<evidence type="ECO:0000259" key="10">
    <source>
        <dbReference type="Pfam" id="PF25994"/>
    </source>
</evidence>
<dbReference type="InterPro" id="IPR006144">
    <property type="entry name" value="Secretion_HlyD_CS"/>
</dbReference>
<comment type="caution">
    <text evidence="12">The sequence shown here is derived from an EMBL/GenBank/DDBJ whole genome shotgun (WGS) entry which is preliminary data.</text>
</comment>
<evidence type="ECO:0000256" key="8">
    <source>
        <dbReference type="ARBA" id="ARBA00023136"/>
    </source>
</evidence>
<evidence type="ECO:0000259" key="11">
    <source>
        <dbReference type="Pfam" id="PF26002"/>
    </source>
</evidence>
<keyword evidence="13" id="KW-1185">Reference proteome</keyword>
<evidence type="ECO:0000256" key="5">
    <source>
        <dbReference type="ARBA" id="ARBA00022519"/>
    </source>
</evidence>
<feature type="domain" description="AprE-like beta-barrel" evidence="11">
    <location>
        <begin position="341"/>
        <end position="443"/>
    </location>
</feature>
<name>A0A5M6HNY1_9HYPH</name>
<evidence type="ECO:0000256" key="1">
    <source>
        <dbReference type="ARBA" id="ARBA00004377"/>
    </source>
</evidence>
<dbReference type="Pfam" id="PF26002">
    <property type="entry name" value="Beta-barrel_AprE"/>
    <property type="match status" value="1"/>
</dbReference>
<dbReference type="OrthoDB" id="9810980at2"/>
<dbReference type="NCBIfam" id="TIGR01843">
    <property type="entry name" value="type_I_hlyD"/>
    <property type="match status" value="1"/>
</dbReference>
<proteinExistence type="inferred from homology"/>
<dbReference type="InterPro" id="IPR010129">
    <property type="entry name" value="T1SS_HlyD"/>
</dbReference>
<evidence type="ECO:0000256" key="7">
    <source>
        <dbReference type="ARBA" id="ARBA00022989"/>
    </source>
</evidence>
<dbReference type="Pfam" id="PF25994">
    <property type="entry name" value="HH_AprE"/>
    <property type="match status" value="1"/>
</dbReference>
<dbReference type="InterPro" id="IPR050739">
    <property type="entry name" value="MFP"/>
</dbReference>
<accession>A0A5M6HNY1</accession>
<evidence type="ECO:0000256" key="4">
    <source>
        <dbReference type="ARBA" id="ARBA00022475"/>
    </source>
</evidence>
<dbReference type="AlphaFoldDB" id="A0A5M6HNY1"/>
<feature type="domain" description="AprE-like long alpha-helical hairpin" evidence="10">
    <location>
        <begin position="123"/>
        <end position="294"/>
    </location>
</feature>
<gene>
    <name evidence="12" type="ORF">F1193_14295</name>
</gene>
<dbReference type="InterPro" id="IPR058982">
    <property type="entry name" value="Beta-barrel_AprE"/>
</dbReference>
<keyword evidence="6 9" id="KW-0812">Transmembrane</keyword>
<keyword evidence="8 9" id="KW-0472">Membrane</keyword>
<reference evidence="12 13" key="1">
    <citation type="submission" date="2019-09" db="EMBL/GenBank/DDBJ databases">
        <title>Draft Whole-Genome sequence of Blastochloris sulfoviridis DSM 729.</title>
        <authorList>
            <person name="Meyer T.E."/>
            <person name="Kyndt J.A."/>
        </authorList>
    </citation>
    <scope>NUCLEOTIDE SEQUENCE [LARGE SCALE GENOMIC DNA]</scope>
    <source>
        <strain evidence="12 13">DSM 729</strain>
    </source>
</reference>
<dbReference type="GO" id="GO:0009306">
    <property type="term" value="P:protein secretion"/>
    <property type="evidence" value="ECO:0007669"/>
    <property type="project" value="InterPro"/>
</dbReference>
<dbReference type="PANTHER" id="PTHR30386">
    <property type="entry name" value="MEMBRANE FUSION SUBUNIT OF EMRAB-TOLC MULTIDRUG EFFLUX PUMP"/>
    <property type="match status" value="1"/>
</dbReference>
<feature type="transmembrane region" description="Helical" evidence="9">
    <location>
        <begin position="47"/>
        <end position="66"/>
    </location>
</feature>
<comment type="similarity">
    <text evidence="2 9">Belongs to the membrane fusion protein (MFP) (TC 8.A.1) family.</text>
</comment>
<evidence type="ECO:0000313" key="13">
    <source>
        <dbReference type="Proteomes" id="UP000323886"/>
    </source>
</evidence>
<evidence type="ECO:0000256" key="9">
    <source>
        <dbReference type="RuleBase" id="RU365093"/>
    </source>
</evidence>
<dbReference type="Gene3D" id="2.40.30.170">
    <property type="match status" value="1"/>
</dbReference>
<dbReference type="Proteomes" id="UP000323886">
    <property type="component" value="Unassembled WGS sequence"/>
</dbReference>
<keyword evidence="5 9" id="KW-0997">Cell inner membrane</keyword>
<sequence>MPRRLRSSPTGADPALVEGGPLPLAVLEFESPSAAIIAKRVPPLSRAINYLVFLLVVSLLAASGLIQVDKIVSSSGKLVADAPNILLQPFDRAIVESIEVKKGDIVSKGQVVARLNPTFSAADHIAMKDQVDLLSAKALRLHAETEGTIYVPDLSNPHAELQASIFRQRSGEYQQTLLNFDQKINQLRSQIAGDNAQAAYYRERLGLAAKIEGMRQKLQDLQIGSVLNTLLAADARLNMAGSLSQVESDAVQAGRKLASQQAERETFIQRWSSETSQELADVRRKLVQAQQDFAKTALYNELVVLTAPRDAVVLSVAKISIGSVVTSAEPLIQLVPLDAPLSVEANISGVDSGYVRPGDEVTIKFDTLPYLQYGSARGVVRAISADSFSPETAPQDGGSTLPNRPQTLFYRSDITIDELKLHHTPPGFRLMPGMPVVADVKVGTRSVLAYFVGKILPVAYDSMHEP</sequence>
<dbReference type="GO" id="GO:0005886">
    <property type="term" value="C:plasma membrane"/>
    <property type="evidence" value="ECO:0007669"/>
    <property type="project" value="UniProtKB-SubCell"/>
</dbReference>
<evidence type="ECO:0000313" key="12">
    <source>
        <dbReference type="EMBL" id="KAA5597299.1"/>
    </source>
</evidence>
<evidence type="ECO:0000256" key="6">
    <source>
        <dbReference type="ARBA" id="ARBA00022692"/>
    </source>
</evidence>
<keyword evidence="3 9" id="KW-0813">Transport</keyword>
<organism evidence="12 13">
    <name type="scientific">Blastochloris sulfoviridis</name>
    <dbReference type="NCBI Taxonomy" id="50712"/>
    <lineage>
        <taxon>Bacteria</taxon>
        <taxon>Pseudomonadati</taxon>
        <taxon>Pseudomonadota</taxon>
        <taxon>Alphaproteobacteria</taxon>
        <taxon>Hyphomicrobiales</taxon>
        <taxon>Blastochloridaceae</taxon>
        <taxon>Blastochloris</taxon>
    </lineage>
</organism>
<keyword evidence="7 9" id="KW-1133">Transmembrane helix</keyword>
<dbReference type="PRINTS" id="PR01490">
    <property type="entry name" value="RTXTOXIND"/>
</dbReference>